<name>A0ABQ6LH23_9RHOB</name>
<dbReference type="Proteomes" id="UP001239909">
    <property type="component" value="Unassembled WGS sequence"/>
</dbReference>
<proteinExistence type="predicted"/>
<comment type="caution">
    <text evidence="1">The sequence shown here is derived from an EMBL/GenBank/DDBJ whole genome shotgun (WGS) entry which is preliminary data.</text>
</comment>
<sequence>MQLTAGAIVSDRAVRPAVAAFLTDRGAESAIVFEAAGGGDGALWHLAMSRYRSVVQAVTVALGPAAFELVRTREPDLPPGALPADWSRATLWELPGQAVVATFSGDPGEALEVMIGRGRWP</sequence>
<dbReference type="RefSeq" id="WP_285670432.1">
    <property type="nucleotide sequence ID" value="NZ_BSYI01000005.1"/>
</dbReference>
<protein>
    <submittedName>
        <fullName evidence="1">Uncharacterized protein</fullName>
    </submittedName>
</protein>
<keyword evidence="2" id="KW-1185">Reference proteome</keyword>
<dbReference type="EMBL" id="BSYI01000005">
    <property type="protein sequence ID" value="GMG81716.1"/>
    <property type="molecule type" value="Genomic_DNA"/>
</dbReference>
<evidence type="ECO:0000313" key="2">
    <source>
        <dbReference type="Proteomes" id="UP001239909"/>
    </source>
</evidence>
<organism evidence="1 2">
    <name type="scientific">Paralimibaculum aggregatum</name>
    <dbReference type="NCBI Taxonomy" id="3036245"/>
    <lineage>
        <taxon>Bacteria</taxon>
        <taxon>Pseudomonadati</taxon>
        <taxon>Pseudomonadota</taxon>
        <taxon>Alphaproteobacteria</taxon>
        <taxon>Rhodobacterales</taxon>
        <taxon>Paracoccaceae</taxon>
        <taxon>Paralimibaculum</taxon>
    </lineage>
</organism>
<gene>
    <name evidence="1" type="ORF">LNKW23_09290</name>
</gene>
<reference evidence="1 2" key="1">
    <citation type="submission" date="2023-04" db="EMBL/GenBank/DDBJ databases">
        <title>Marinoamorphus aggregata gen. nov., sp. Nov., isolate from tissue of brittle star Ophioplocus japonicus.</title>
        <authorList>
            <person name="Kawano K."/>
            <person name="Sawayama S."/>
            <person name="Nakagawa S."/>
        </authorList>
    </citation>
    <scope>NUCLEOTIDE SEQUENCE [LARGE SCALE GENOMIC DNA]</scope>
    <source>
        <strain evidence="1 2">NKW23</strain>
    </source>
</reference>
<evidence type="ECO:0000313" key="1">
    <source>
        <dbReference type="EMBL" id="GMG81716.1"/>
    </source>
</evidence>
<accession>A0ABQ6LH23</accession>